<reference evidence="2 3" key="1">
    <citation type="submission" date="2011-08" db="EMBL/GenBank/DDBJ databases">
        <authorList>
            <person name="Weinstock G."/>
            <person name="Sodergren E."/>
            <person name="Clifton S."/>
            <person name="Fulton L."/>
            <person name="Fulton B."/>
            <person name="Courtney L."/>
            <person name="Fronick C."/>
            <person name="Harrison M."/>
            <person name="Strong C."/>
            <person name="Farmer C."/>
            <person name="Delahaunty K."/>
            <person name="Markovic C."/>
            <person name="Hall O."/>
            <person name="Minx P."/>
            <person name="Tomlinson C."/>
            <person name="Mitreva M."/>
            <person name="Hou S."/>
            <person name="Chen J."/>
            <person name="Wollam A."/>
            <person name="Pepin K.H."/>
            <person name="Johnson M."/>
            <person name="Bhonagiri V."/>
            <person name="Zhang X."/>
            <person name="Suruliraj S."/>
            <person name="Warren W."/>
            <person name="Chinwalla A."/>
            <person name="Mardis E.R."/>
            <person name="Wilson R.K."/>
        </authorList>
    </citation>
    <scope>NUCLEOTIDE SEQUENCE [LARGE SCALE GENOMIC DNA]</scope>
    <source>
        <strain evidence="2 3">DSM 18206</strain>
    </source>
</reference>
<evidence type="ECO:0000256" key="1">
    <source>
        <dbReference type="SAM" id="Phobius"/>
    </source>
</evidence>
<gene>
    <name evidence="2" type="ORF">HMPREF0673_00278</name>
</gene>
<comment type="caution">
    <text evidence="2">The sequence shown here is derived from an EMBL/GenBank/DDBJ whole genome shotgun (WGS) entry which is preliminary data.</text>
</comment>
<keyword evidence="1" id="KW-0472">Membrane</keyword>
<dbReference type="PATRIC" id="fig|1002367.3.peg.221"/>
<feature type="transmembrane region" description="Helical" evidence="1">
    <location>
        <begin position="31"/>
        <end position="52"/>
    </location>
</feature>
<organism evidence="2 3">
    <name type="scientific">Leyella stercorea DSM 18206</name>
    <dbReference type="NCBI Taxonomy" id="1002367"/>
    <lineage>
        <taxon>Bacteria</taxon>
        <taxon>Pseudomonadati</taxon>
        <taxon>Bacteroidota</taxon>
        <taxon>Bacteroidia</taxon>
        <taxon>Bacteroidales</taxon>
        <taxon>Prevotellaceae</taxon>
        <taxon>Leyella</taxon>
    </lineage>
</organism>
<proteinExistence type="predicted"/>
<name>G6AUJ4_9BACT</name>
<dbReference type="EMBL" id="AFZZ01000037">
    <property type="protein sequence ID" value="EHJ41921.1"/>
    <property type="molecule type" value="Genomic_DNA"/>
</dbReference>
<protein>
    <submittedName>
        <fullName evidence="2">Uncharacterized protein</fullName>
    </submittedName>
</protein>
<dbReference type="Proteomes" id="UP000004407">
    <property type="component" value="Unassembled WGS sequence"/>
</dbReference>
<keyword evidence="1" id="KW-1133">Transmembrane helix</keyword>
<accession>G6AUJ4</accession>
<keyword evidence="1" id="KW-0812">Transmembrane</keyword>
<sequence length="63" mass="7279">MYVGAALSLMAVPMMIHYITGLNDIVNELRYQAVLVFIVVVCCYYFVIANMVKYNVMKIFHQL</sequence>
<evidence type="ECO:0000313" key="3">
    <source>
        <dbReference type="Proteomes" id="UP000004407"/>
    </source>
</evidence>
<dbReference type="HOGENOM" id="CLU_2882203_0_0_10"/>
<evidence type="ECO:0000313" key="2">
    <source>
        <dbReference type="EMBL" id="EHJ41921.1"/>
    </source>
</evidence>
<dbReference type="AlphaFoldDB" id="G6AUJ4"/>